<dbReference type="Pfam" id="PF03466">
    <property type="entry name" value="LysR_substrate"/>
    <property type="match status" value="1"/>
</dbReference>
<sequence length="297" mass="32063">MEVRRLRILREFADRGSVGAVAGALQLTPSAVSQQLKVLARESGIDLLEQDGRGVRLTDAGRALVLRADEVIAAVDRAQDEMASRRGTSVGTVRVAMFPSATALVLPRLLTVMLDSGIEVVATDIDLTYPEAPDLLPDHDLVLTHRDERAPALASPRVTVEPLMREPIDVVVPPGHRLAGQIAVAVTDLADEDWISVRGGFPVDDVLLSLATVTGVQPRITHRINDFTAIEALVADGHGIALLPRFAVRNPEVVRLTLSGVRAARQYDLVHRPEALRRPAIRAVAQGLRDVVSTWSG</sequence>
<dbReference type="Pfam" id="PF00126">
    <property type="entry name" value="HTH_1"/>
    <property type="match status" value="1"/>
</dbReference>
<evidence type="ECO:0000256" key="2">
    <source>
        <dbReference type="ARBA" id="ARBA00023015"/>
    </source>
</evidence>
<dbReference type="SUPFAM" id="SSF46785">
    <property type="entry name" value="Winged helix' DNA-binding domain"/>
    <property type="match status" value="1"/>
</dbReference>
<name>A0ABQ1UIG3_9NOCA</name>
<gene>
    <name evidence="7" type="ORF">GCM10007298_14870</name>
</gene>
<dbReference type="SUPFAM" id="SSF53850">
    <property type="entry name" value="Periplasmic binding protein-like II"/>
    <property type="match status" value="1"/>
</dbReference>
<evidence type="ECO:0000256" key="1">
    <source>
        <dbReference type="ARBA" id="ARBA00009437"/>
    </source>
</evidence>
<proteinExistence type="inferred from homology"/>
<dbReference type="PROSITE" id="PS50931">
    <property type="entry name" value="HTH_LYSR"/>
    <property type="match status" value="1"/>
</dbReference>
<dbReference type="RefSeq" id="WP_188488323.1">
    <property type="nucleotide sequence ID" value="NZ_BMCS01000001.1"/>
</dbReference>
<dbReference type="InterPro" id="IPR011991">
    <property type="entry name" value="ArsR-like_HTH"/>
</dbReference>
<comment type="similarity">
    <text evidence="1">Belongs to the LysR transcriptional regulatory family.</text>
</comment>
<comment type="caution">
    <text evidence="7">The sequence shown here is derived from an EMBL/GenBank/DDBJ whole genome shotgun (WGS) entry which is preliminary data.</text>
</comment>
<protein>
    <submittedName>
        <fullName evidence="7">Transcriptional regulator, LysR family protein</fullName>
    </submittedName>
</protein>
<dbReference type="Gene3D" id="1.10.10.10">
    <property type="entry name" value="Winged helix-like DNA-binding domain superfamily/Winged helix DNA-binding domain"/>
    <property type="match status" value="1"/>
</dbReference>
<evidence type="ECO:0000313" key="7">
    <source>
        <dbReference type="EMBL" id="GGF19866.1"/>
    </source>
</evidence>
<dbReference type="InterPro" id="IPR036390">
    <property type="entry name" value="WH_DNA-bd_sf"/>
</dbReference>
<dbReference type="PANTHER" id="PTHR30346">
    <property type="entry name" value="TRANSCRIPTIONAL DUAL REGULATOR HCAR-RELATED"/>
    <property type="match status" value="1"/>
</dbReference>
<feature type="domain" description="HTH lysR-type" evidence="6">
    <location>
        <begin position="1"/>
        <end position="58"/>
    </location>
</feature>
<keyword evidence="3" id="KW-0238">DNA-binding</keyword>
<keyword evidence="8" id="KW-1185">Reference proteome</keyword>
<keyword evidence="4" id="KW-0010">Activator</keyword>
<keyword evidence="2" id="KW-0805">Transcription regulation</keyword>
<dbReference type="PANTHER" id="PTHR30346:SF29">
    <property type="entry name" value="LYSR SUBSTRATE-BINDING"/>
    <property type="match status" value="1"/>
</dbReference>
<evidence type="ECO:0000313" key="8">
    <source>
        <dbReference type="Proteomes" id="UP000632454"/>
    </source>
</evidence>
<dbReference type="EMBL" id="BMCS01000001">
    <property type="protein sequence ID" value="GGF19866.1"/>
    <property type="molecule type" value="Genomic_DNA"/>
</dbReference>
<dbReference type="InterPro" id="IPR005119">
    <property type="entry name" value="LysR_subst-bd"/>
</dbReference>
<dbReference type="CDD" id="cd00090">
    <property type="entry name" value="HTH_ARSR"/>
    <property type="match status" value="1"/>
</dbReference>
<reference evidence="8" key="1">
    <citation type="journal article" date="2019" name="Int. J. Syst. Evol. Microbiol.">
        <title>The Global Catalogue of Microorganisms (GCM) 10K type strain sequencing project: providing services to taxonomists for standard genome sequencing and annotation.</title>
        <authorList>
            <consortium name="The Broad Institute Genomics Platform"/>
            <consortium name="The Broad Institute Genome Sequencing Center for Infectious Disease"/>
            <person name="Wu L."/>
            <person name="Ma J."/>
        </authorList>
    </citation>
    <scope>NUCLEOTIDE SEQUENCE [LARGE SCALE GENOMIC DNA]</scope>
    <source>
        <strain evidence="8">CCM 7855</strain>
    </source>
</reference>
<dbReference type="Proteomes" id="UP000632454">
    <property type="component" value="Unassembled WGS sequence"/>
</dbReference>
<accession>A0ABQ1UIG3</accession>
<keyword evidence="5" id="KW-0804">Transcription</keyword>
<evidence type="ECO:0000256" key="4">
    <source>
        <dbReference type="ARBA" id="ARBA00023159"/>
    </source>
</evidence>
<evidence type="ECO:0000256" key="3">
    <source>
        <dbReference type="ARBA" id="ARBA00023125"/>
    </source>
</evidence>
<dbReference type="Gene3D" id="3.40.190.10">
    <property type="entry name" value="Periplasmic binding protein-like II"/>
    <property type="match status" value="2"/>
</dbReference>
<evidence type="ECO:0000259" key="6">
    <source>
        <dbReference type="PROSITE" id="PS50931"/>
    </source>
</evidence>
<organism evidence="7 8">
    <name type="scientific">Williamsia phyllosphaerae</name>
    <dbReference type="NCBI Taxonomy" id="885042"/>
    <lineage>
        <taxon>Bacteria</taxon>
        <taxon>Bacillati</taxon>
        <taxon>Actinomycetota</taxon>
        <taxon>Actinomycetes</taxon>
        <taxon>Mycobacteriales</taxon>
        <taxon>Nocardiaceae</taxon>
        <taxon>Williamsia</taxon>
    </lineage>
</organism>
<dbReference type="InterPro" id="IPR036388">
    <property type="entry name" value="WH-like_DNA-bd_sf"/>
</dbReference>
<dbReference type="InterPro" id="IPR000847">
    <property type="entry name" value="LysR_HTH_N"/>
</dbReference>
<evidence type="ECO:0000256" key="5">
    <source>
        <dbReference type="ARBA" id="ARBA00023163"/>
    </source>
</evidence>